<dbReference type="Proteomes" id="UP001305521">
    <property type="component" value="Chromosome"/>
</dbReference>
<evidence type="ECO:0000256" key="1">
    <source>
        <dbReference type="SAM" id="SignalP"/>
    </source>
</evidence>
<organism evidence="2 3">
    <name type="scientific">Sediminicoccus rosea</name>
    <dbReference type="NCBI Taxonomy" id="1225128"/>
    <lineage>
        <taxon>Bacteria</taxon>
        <taxon>Pseudomonadati</taxon>
        <taxon>Pseudomonadota</taxon>
        <taxon>Alphaproteobacteria</taxon>
        <taxon>Acetobacterales</taxon>
        <taxon>Roseomonadaceae</taxon>
        <taxon>Sediminicoccus</taxon>
    </lineage>
</organism>
<sequence length="126" mass="13054">MRKLLLATPLLLAALPAAAQQTNWSGPNLIVNGATANGCNVEVFEASHFGTANNNIRIGIINRGAVAVRVFAHVVLTGPAGTKANPEFSLAMFPNVGAVSNRAGTPFEGSLAGTRMTLNITRCVPT</sequence>
<keyword evidence="1" id="KW-0732">Signal</keyword>
<keyword evidence="3" id="KW-1185">Reference proteome</keyword>
<gene>
    <name evidence="2" type="ORF">R9Z33_11155</name>
</gene>
<proteinExistence type="predicted"/>
<protein>
    <submittedName>
        <fullName evidence="2">Uncharacterized protein</fullName>
    </submittedName>
</protein>
<reference evidence="2 3" key="1">
    <citation type="submission" date="2023-11" db="EMBL/GenBank/DDBJ databases">
        <title>Arctic aerobic anoxygenic photoheterotroph Sediminicoccus rosea KRV36 adapts its photosynthesis to long days of polar summer.</title>
        <authorList>
            <person name="Tomasch J."/>
            <person name="Kopejtka K."/>
            <person name="Bily T."/>
            <person name="Gardiner A.T."/>
            <person name="Gardian Z."/>
            <person name="Shivaramu S."/>
            <person name="Koblizek M."/>
            <person name="Engelhardt F."/>
            <person name="Kaftan D."/>
        </authorList>
    </citation>
    <scope>NUCLEOTIDE SEQUENCE [LARGE SCALE GENOMIC DNA]</scope>
    <source>
        <strain evidence="2 3">R-30</strain>
    </source>
</reference>
<name>A0ABZ0PNW6_9PROT</name>
<accession>A0ABZ0PNW6</accession>
<feature type="chain" id="PRO_5047195865" evidence="1">
    <location>
        <begin position="20"/>
        <end position="126"/>
    </location>
</feature>
<dbReference type="RefSeq" id="WP_318651373.1">
    <property type="nucleotide sequence ID" value="NZ_CP137852.1"/>
</dbReference>
<dbReference type="EMBL" id="CP137852">
    <property type="protein sequence ID" value="WPB87420.1"/>
    <property type="molecule type" value="Genomic_DNA"/>
</dbReference>
<feature type="signal peptide" evidence="1">
    <location>
        <begin position="1"/>
        <end position="19"/>
    </location>
</feature>
<evidence type="ECO:0000313" key="2">
    <source>
        <dbReference type="EMBL" id="WPB87420.1"/>
    </source>
</evidence>
<evidence type="ECO:0000313" key="3">
    <source>
        <dbReference type="Proteomes" id="UP001305521"/>
    </source>
</evidence>